<evidence type="ECO:0000256" key="1">
    <source>
        <dbReference type="SAM" id="MobiDB-lite"/>
    </source>
</evidence>
<proteinExistence type="predicted"/>
<accession>A0AA88LEV1</accession>
<dbReference type="EMBL" id="JAUPFM010000050">
    <property type="protein sequence ID" value="KAK2814404.1"/>
    <property type="molecule type" value="Genomic_DNA"/>
</dbReference>
<keyword evidence="3" id="KW-1185">Reference proteome</keyword>
<evidence type="ECO:0000313" key="2">
    <source>
        <dbReference type="EMBL" id="KAK2814404.1"/>
    </source>
</evidence>
<feature type="region of interest" description="Disordered" evidence="1">
    <location>
        <begin position="140"/>
        <end position="159"/>
    </location>
</feature>
<reference evidence="2" key="1">
    <citation type="submission" date="2023-07" db="EMBL/GenBank/DDBJ databases">
        <title>Chromosome-level Genome Assembly of Striped Snakehead (Channa striata).</title>
        <authorList>
            <person name="Liu H."/>
        </authorList>
    </citation>
    <scope>NUCLEOTIDE SEQUENCE</scope>
    <source>
        <strain evidence="2">Gz</strain>
        <tissue evidence="2">Muscle</tissue>
    </source>
</reference>
<organism evidence="2 3">
    <name type="scientific">Channa striata</name>
    <name type="common">Snakehead murrel</name>
    <name type="synonym">Ophicephalus striatus</name>
    <dbReference type="NCBI Taxonomy" id="64152"/>
    <lineage>
        <taxon>Eukaryota</taxon>
        <taxon>Metazoa</taxon>
        <taxon>Chordata</taxon>
        <taxon>Craniata</taxon>
        <taxon>Vertebrata</taxon>
        <taxon>Euteleostomi</taxon>
        <taxon>Actinopterygii</taxon>
        <taxon>Neopterygii</taxon>
        <taxon>Teleostei</taxon>
        <taxon>Neoteleostei</taxon>
        <taxon>Acanthomorphata</taxon>
        <taxon>Anabantaria</taxon>
        <taxon>Anabantiformes</taxon>
        <taxon>Channoidei</taxon>
        <taxon>Channidae</taxon>
        <taxon>Channa</taxon>
    </lineage>
</organism>
<dbReference type="AlphaFoldDB" id="A0AA88LEV1"/>
<sequence length="159" mass="17672">MYSRRHRGKPVASGAREIRSAGTRVPTEHGDGNASPRYLQAHRIFDFIRMPRERYGFTGRVLRRYTELLKKIAPCAKALAYEETPATGFRRRTEEGEGPRVAARENHLGPVRPVVWLSLALLALTNRYIAGVITQCTPHGHADVNHRGTPPPGTGLAPD</sequence>
<comment type="caution">
    <text evidence="2">The sequence shown here is derived from an EMBL/GenBank/DDBJ whole genome shotgun (WGS) entry which is preliminary data.</text>
</comment>
<gene>
    <name evidence="2" type="ORF">Q5P01_000532</name>
</gene>
<feature type="region of interest" description="Disordered" evidence="1">
    <location>
        <begin position="1"/>
        <end position="33"/>
    </location>
</feature>
<evidence type="ECO:0000313" key="3">
    <source>
        <dbReference type="Proteomes" id="UP001187415"/>
    </source>
</evidence>
<protein>
    <submittedName>
        <fullName evidence="2">Uncharacterized protein</fullName>
    </submittedName>
</protein>
<dbReference type="Proteomes" id="UP001187415">
    <property type="component" value="Unassembled WGS sequence"/>
</dbReference>
<name>A0AA88LEV1_CHASR</name>